<dbReference type="OrthoDB" id="8068875at2759"/>
<reference evidence="5 6" key="1">
    <citation type="submission" date="2017-03" db="EMBL/GenBank/DDBJ databases">
        <title>Genomes of endolithic fungi from Antarctica.</title>
        <authorList>
            <person name="Coleine C."/>
            <person name="Masonjones S."/>
            <person name="Stajich J.E."/>
        </authorList>
    </citation>
    <scope>NUCLEOTIDE SEQUENCE [LARGE SCALE GENOMIC DNA]</scope>
    <source>
        <strain evidence="5 6">CCFEE 5184</strain>
    </source>
</reference>
<feature type="compositionally biased region" description="Polar residues" evidence="4">
    <location>
        <begin position="1"/>
        <end position="21"/>
    </location>
</feature>
<dbReference type="EMBL" id="NAJQ01001370">
    <property type="protein sequence ID" value="TKA60013.1"/>
    <property type="molecule type" value="Genomic_DNA"/>
</dbReference>
<accession>A0A4U0WCM5</accession>
<feature type="compositionally biased region" description="Basic and acidic residues" evidence="4">
    <location>
        <begin position="45"/>
        <end position="54"/>
    </location>
</feature>
<dbReference type="PROSITE" id="PS50096">
    <property type="entry name" value="IQ"/>
    <property type="match status" value="1"/>
</dbReference>
<dbReference type="STRING" id="329884.A0A4U0WCM5"/>
<dbReference type="GO" id="GO:0006511">
    <property type="term" value="P:ubiquitin-dependent protein catabolic process"/>
    <property type="evidence" value="ECO:0007669"/>
    <property type="project" value="TreeGrafter"/>
</dbReference>
<protein>
    <recommendedName>
        <fullName evidence="2">HECT-type E3 ubiquitin transferase</fullName>
        <ecNumber evidence="2">2.3.2.26</ecNumber>
    </recommendedName>
</protein>
<evidence type="ECO:0000256" key="2">
    <source>
        <dbReference type="ARBA" id="ARBA00012485"/>
    </source>
</evidence>
<feature type="region of interest" description="Disordered" evidence="4">
    <location>
        <begin position="1"/>
        <end position="54"/>
    </location>
</feature>
<comment type="catalytic activity">
    <reaction evidence="1">
        <text>S-ubiquitinyl-[E2 ubiquitin-conjugating enzyme]-L-cysteine + [acceptor protein]-L-lysine = [E2 ubiquitin-conjugating enzyme]-L-cysteine + N(6)-ubiquitinyl-[acceptor protein]-L-lysine.</text>
        <dbReference type="EC" id="2.3.2.26"/>
    </reaction>
</comment>
<name>A0A4U0WCM5_9PEZI</name>
<dbReference type="Proteomes" id="UP000309340">
    <property type="component" value="Unassembled WGS sequence"/>
</dbReference>
<proteinExistence type="predicted"/>
<evidence type="ECO:0000256" key="1">
    <source>
        <dbReference type="ARBA" id="ARBA00000885"/>
    </source>
</evidence>
<evidence type="ECO:0000256" key="3">
    <source>
        <dbReference type="ARBA" id="ARBA00022679"/>
    </source>
</evidence>
<keyword evidence="6" id="KW-1185">Reference proteome</keyword>
<dbReference type="AlphaFoldDB" id="A0A4U0WCM5"/>
<dbReference type="InterPro" id="IPR044611">
    <property type="entry name" value="E3A/B/C-like"/>
</dbReference>
<sequence>MYQTFSGTSRRPRQVNLSGRPSNPFAASSPAGGPQSAIASAQQDRIARQHQRDRIQASARIQRVWRGHSARRRTFQTWRTIWDNLEEGRGNADGGYASEDDSLRQLRRMLLFYQPKADVWRLTWYGMRQVATASQAATPCVGGPWPRAYLRVARACVSALRIRNQKDEELDRMLLNTLSFAARRCGDTFTAKDAIAYYEGLTALKDAPSEPLQGALLAPLMSAQAYVGLAVLLAGPLDPTMLNLLRSSVDTGALCDGLGQLPERQSARSRLWLLGNLVCLVGPAKSSSPSYIIAVARLLGSLAEDVDFDSAPIDVDNVSFDSDVLSRVGTGLLPLNTFLQTQTTSLIDQDSIRNLLVRDQTNTGTVTNDAQLLAGYALTLLRCFPRRADDIRMWLYLGPTRSTTDLGATRYFWSASKSTSVFSTIWQNSRSVIGLLKASAQSATEQRDDWTVILVFLELYTFLLKIMDDEEFMGKSDGRRSSAIPTNDVAELVTFLKNLGFTLYFNASELNGADTPASYA</sequence>
<dbReference type="PANTHER" id="PTHR45700:SF2">
    <property type="entry name" value="UBIQUITIN-PROTEIN LIGASE E3C"/>
    <property type="match status" value="1"/>
</dbReference>
<dbReference type="GO" id="GO:0061630">
    <property type="term" value="F:ubiquitin protein ligase activity"/>
    <property type="evidence" value="ECO:0007669"/>
    <property type="project" value="UniProtKB-EC"/>
</dbReference>
<evidence type="ECO:0000256" key="4">
    <source>
        <dbReference type="SAM" id="MobiDB-lite"/>
    </source>
</evidence>
<feature type="compositionally biased region" description="Low complexity" evidence="4">
    <location>
        <begin position="26"/>
        <end position="43"/>
    </location>
</feature>
<feature type="non-terminal residue" evidence="5">
    <location>
        <position position="520"/>
    </location>
</feature>
<dbReference type="PANTHER" id="PTHR45700">
    <property type="entry name" value="UBIQUITIN-PROTEIN LIGASE E3C"/>
    <property type="match status" value="1"/>
</dbReference>
<comment type="caution">
    <text evidence="5">The sequence shown here is derived from an EMBL/GenBank/DDBJ whole genome shotgun (WGS) entry which is preliminary data.</text>
</comment>
<dbReference type="EC" id="2.3.2.26" evidence="2"/>
<dbReference type="CDD" id="cd23767">
    <property type="entry name" value="IQCD"/>
    <property type="match status" value="1"/>
</dbReference>
<dbReference type="GO" id="GO:0000209">
    <property type="term" value="P:protein polyubiquitination"/>
    <property type="evidence" value="ECO:0007669"/>
    <property type="project" value="InterPro"/>
</dbReference>
<gene>
    <name evidence="5" type="ORF">B0A55_12137</name>
</gene>
<organism evidence="5 6">
    <name type="scientific">Friedmanniomyces simplex</name>
    <dbReference type="NCBI Taxonomy" id="329884"/>
    <lineage>
        <taxon>Eukaryota</taxon>
        <taxon>Fungi</taxon>
        <taxon>Dikarya</taxon>
        <taxon>Ascomycota</taxon>
        <taxon>Pezizomycotina</taxon>
        <taxon>Dothideomycetes</taxon>
        <taxon>Dothideomycetidae</taxon>
        <taxon>Mycosphaerellales</taxon>
        <taxon>Teratosphaeriaceae</taxon>
        <taxon>Friedmanniomyces</taxon>
    </lineage>
</organism>
<evidence type="ECO:0000313" key="5">
    <source>
        <dbReference type="EMBL" id="TKA60013.1"/>
    </source>
</evidence>
<keyword evidence="3" id="KW-0808">Transferase</keyword>
<evidence type="ECO:0000313" key="6">
    <source>
        <dbReference type="Proteomes" id="UP000309340"/>
    </source>
</evidence>